<gene>
    <name evidence="1" type="ORF">ACMU_15700</name>
</gene>
<dbReference type="GO" id="GO:0005737">
    <property type="term" value="C:cytoplasm"/>
    <property type="evidence" value="ECO:0007669"/>
    <property type="project" value="TreeGrafter"/>
</dbReference>
<evidence type="ECO:0008006" key="3">
    <source>
        <dbReference type="Google" id="ProtNLM"/>
    </source>
</evidence>
<dbReference type="STRING" id="1454373.ACMU_15700"/>
<organism evidence="1 2">
    <name type="scientific">Actibacterium mucosum KCTC 23349</name>
    <dbReference type="NCBI Taxonomy" id="1454373"/>
    <lineage>
        <taxon>Bacteria</taxon>
        <taxon>Pseudomonadati</taxon>
        <taxon>Pseudomonadota</taxon>
        <taxon>Alphaproteobacteria</taxon>
        <taxon>Rhodobacterales</taxon>
        <taxon>Roseobacteraceae</taxon>
        <taxon>Actibacterium</taxon>
    </lineage>
</organism>
<evidence type="ECO:0000313" key="2">
    <source>
        <dbReference type="Proteomes" id="UP000026249"/>
    </source>
</evidence>
<dbReference type="PIRSF" id="PIRSF001439">
    <property type="entry name" value="CryM"/>
    <property type="match status" value="1"/>
</dbReference>
<dbReference type="Pfam" id="PF02423">
    <property type="entry name" value="OCD_Mu_crystall"/>
    <property type="match status" value="1"/>
</dbReference>
<sequence>MLFGLGSAARIRKAAPMTQAPPFIPAETVARALTPDALIDQMARALIAFSDGSAPQPLRSSTPLDGDGVMLSMPARFGDIAAVKVVTFCPGNADLGLHTHHAVIVALTADTGIPIAMIDGTLVTTLRTAAASAAAARGVVDQANRIAIIGAGVQGRAHIDAFRHLYPGAQIVVTSRTAANAQALAADSGAKFAETVDAATRDAQIVIACTSARAPVLFDHHIADGALVVSVGAPLPGWRELDSSLLAHGVMADSVAGCNAESGDLLATERQADVEMGAILAGTTAAPTGRVRVFMSGGLAVEDAAAAELILRAEGLLPG</sequence>
<dbReference type="Gene3D" id="3.40.50.720">
    <property type="entry name" value="NAD(P)-binding Rossmann-like Domain"/>
    <property type="match status" value="1"/>
</dbReference>
<dbReference type="AlphaFoldDB" id="A0A037ZHU6"/>
<evidence type="ECO:0000313" key="1">
    <source>
        <dbReference type="EMBL" id="KAJ55199.1"/>
    </source>
</evidence>
<dbReference type="Gene3D" id="3.30.1780.10">
    <property type="entry name" value="ornithine cyclodeaminase, domain 1"/>
    <property type="match status" value="1"/>
</dbReference>
<dbReference type="GO" id="GO:0042562">
    <property type="term" value="F:hormone binding"/>
    <property type="evidence" value="ECO:0007669"/>
    <property type="project" value="TreeGrafter"/>
</dbReference>
<dbReference type="PANTHER" id="PTHR13812:SF19">
    <property type="entry name" value="KETIMINE REDUCTASE MU-CRYSTALLIN"/>
    <property type="match status" value="1"/>
</dbReference>
<dbReference type="SUPFAM" id="SSF51735">
    <property type="entry name" value="NAD(P)-binding Rossmann-fold domains"/>
    <property type="match status" value="1"/>
</dbReference>
<reference evidence="1 2" key="1">
    <citation type="submission" date="2014-03" db="EMBL/GenBank/DDBJ databases">
        <title>Draft Genome Sequence of Actibacterium mucosum KCTC 23349, a Marine Alphaproteobacterium with Complex Ionic Requirements Isolated from Mediterranean Seawater at Malvarrosa Beach, Valencia, Spain.</title>
        <authorList>
            <person name="Arahal D.R."/>
            <person name="Shao Z."/>
            <person name="Lai Q."/>
            <person name="Pujalte M.J."/>
        </authorList>
    </citation>
    <scope>NUCLEOTIDE SEQUENCE [LARGE SCALE GENOMIC DNA]</scope>
    <source>
        <strain evidence="1 2">KCTC 23349</strain>
    </source>
</reference>
<dbReference type="InterPro" id="IPR036291">
    <property type="entry name" value="NAD(P)-bd_dom_sf"/>
</dbReference>
<accession>A0A037ZHU6</accession>
<dbReference type="InterPro" id="IPR003462">
    <property type="entry name" value="ODC_Mu_crystall"/>
</dbReference>
<protein>
    <recommendedName>
        <fullName evidence="3">Ornithine cyclodeaminase</fullName>
    </recommendedName>
</protein>
<keyword evidence="2" id="KW-1185">Reference proteome</keyword>
<dbReference type="InterPro" id="IPR023401">
    <property type="entry name" value="ODC_N"/>
</dbReference>
<proteinExistence type="predicted"/>
<dbReference type="Proteomes" id="UP000026249">
    <property type="component" value="Unassembled WGS sequence"/>
</dbReference>
<name>A0A037ZHU6_9RHOB</name>
<dbReference type="EMBL" id="JFKE01000005">
    <property type="protein sequence ID" value="KAJ55199.1"/>
    <property type="molecule type" value="Genomic_DNA"/>
</dbReference>
<comment type="caution">
    <text evidence="1">The sequence shown here is derived from an EMBL/GenBank/DDBJ whole genome shotgun (WGS) entry which is preliminary data.</text>
</comment>
<dbReference type="PANTHER" id="PTHR13812">
    <property type="entry name" value="KETIMINE REDUCTASE MU-CRYSTALLIN"/>
    <property type="match status" value="1"/>
</dbReference>